<protein>
    <submittedName>
        <fullName evidence="2">Uncharacterized protein</fullName>
    </submittedName>
</protein>
<dbReference type="Proteomes" id="UP000008021">
    <property type="component" value="Chromosome 4"/>
</dbReference>
<dbReference type="EnsemblPlants" id="OMERI04G14250.1">
    <property type="protein sequence ID" value="OMERI04G14250.1"/>
    <property type="gene ID" value="OMERI04G14250"/>
</dbReference>
<organism evidence="2">
    <name type="scientific">Oryza meridionalis</name>
    <dbReference type="NCBI Taxonomy" id="40149"/>
    <lineage>
        <taxon>Eukaryota</taxon>
        <taxon>Viridiplantae</taxon>
        <taxon>Streptophyta</taxon>
        <taxon>Embryophyta</taxon>
        <taxon>Tracheophyta</taxon>
        <taxon>Spermatophyta</taxon>
        <taxon>Magnoliopsida</taxon>
        <taxon>Liliopsida</taxon>
        <taxon>Poales</taxon>
        <taxon>Poaceae</taxon>
        <taxon>BOP clade</taxon>
        <taxon>Oryzoideae</taxon>
        <taxon>Oryzeae</taxon>
        <taxon>Oryzinae</taxon>
        <taxon>Oryza</taxon>
    </lineage>
</organism>
<dbReference type="Gramene" id="OMERI04G14250.1">
    <property type="protein sequence ID" value="OMERI04G14250.1"/>
    <property type="gene ID" value="OMERI04G14250"/>
</dbReference>
<reference evidence="2" key="2">
    <citation type="submission" date="2018-05" db="EMBL/GenBank/DDBJ databases">
        <title>OmerRS3 (Oryza meridionalis Reference Sequence Version 3).</title>
        <authorList>
            <person name="Zhang J."/>
            <person name="Kudrna D."/>
            <person name="Lee S."/>
            <person name="Talag J."/>
            <person name="Welchert J."/>
            <person name="Wing R.A."/>
        </authorList>
    </citation>
    <scope>NUCLEOTIDE SEQUENCE [LARGE SCALE GENOMIC DNA]</scope>
    <source>
        <strain evidence="2">cv. OR44</strain>
    </source>
</reference>
<evidence type="ECO:0000256" key="1">
    <source>
        <dbReference type="SAM" id="MobiDB-lite"/>
    </source>
</evidence>
<feature type="region of interest" description="Disordered" evidence="1">
    <location>
        <begin position="1"/>
        <end position="49"/>
    </location>
</feature>
<sequence length="49" mass="5662">MPHRLRPLGRTPFRRRLGDERPPWRASLSEPGACAHRRPTCRPTSVSQD</sequence>
<dbReference type="HOGENOM" id="CLU_3145037_0_0_1"/>
<evidence type="ECO:0000313" key="2">
    <source>
        <dbReference type="EnsemblPlants" id="OMERI04G14250.1"/>
    </source>
</evidence>
<feature type="compositionally biased region" description="Basic residues" evidence="1">
    <location>
        <begin position="1"/>
        <end position="15"/>
    </location>
</feature>
<dbReference type="AlphaFoldDB" id="A0A0E0DFI5"/>
<name>A0A0E0DFI5_9ORYZ</name>
<evidence type="ECO:0000313" key="3">
    <source>
        <dbReference type="Proteomes" id="UP000008021"/>
    </source>
</evidence>
<proteinExistence type="predicted"/>
<accession>A0A0E0DFI5</accession>
<reference evidence="2" key="1">
    <citation type="submission" date="2015-04" db="UniProtKB">
        <authorList>
            <consortium name="EnsemblPlants"/>
        </authorList>
    </citation>
    <scope>IDENTIFICATION</scope>
</reference>
<keyword evidence="3" id="KW-1185">Reference proteome</keyword>